<accession>A0A1C1CJU4</accession>
<dbReference type="AlphaFoldDB" id="A0A1C1CJU4"/>
<evidence type="ECO:0000259" key="3">
    <source>
        <dbReference type="PROSITE" id="PS50820"/>
    </source>
</evidence>
<dbReference type="PROSITE" id="PS50820">
    <property type="entry name" value="LCCL"/>
    <property type="match status" value="1"/>
</dbReference>
<feature type="domain" description="LCCL" evidence="3">
    <location>
        <begin position="182"/>
        <end position="294"/>
    </location>
</feature>
<dbReference type="eggNOG" id="ENOG502QUEX">
    <property type="taxonomic scope" value="Eukaryota"/>
</dbReference>
<evidence type="ECO:0000256" key="2">
    <source>
        <dbReference type="SAM" id="Phobius"/>
    </source>
</evidence>
<evidence type="ECO:0000313" key="5">
    <source>
        <dbReference type="Proteomes" id="UP000094526"/>
    </source>
</evidence>
<keyword evidence="2" id="KW-0472">Membrane</keyword>
<gene>
    <name evidence="4" type="ORF">CLCR_04668</name>
</gene>
<dbReference type="SMART" id="SM00603">
    <property type="entry name" value="LCCL"/>
    <property type="match status" value="1"/>
</dbReference>
<feature type="transmembrane region" description="Helical" evidence="2">
    <location>
        <begin position="476"/>
        <end position="499"/>
    </location>
</feature>
<dbReference type="PANTHER" id="PTHR31331">
    <property type="entry name" value="LCCL DOMAIN PROTEIN (AFU_ORTHOLOGUE AFUA_5G08630)"/>
    <property type="match status" value="1"/>
</dbReference>
<feature type="region of interest" description="Disordered" evidence="1">
    <location>
        <begin position="1"/>
        <end position="33"/>
    </location>
</feature>
<dbReference type="SUPFAM" id="SSF69848">
    <property type="entry name" value="LCCL domain"/>
    <property type="match status" value="1"/>
</dbReference>
<feature type="transmembrane region" description="Helical" evidence="2">
    <location>
        <begin position="138"/>
        <end position="159"/>
    </location>
</feature>
<reference evidence="5" key="1">
    <citation type="submission" date="2015-07" db="EMBL/GenBank/DDBJ databases">
        <authorList>
            <person name="Teixeira M.M."/>
            <person name="Souza R.C."/>
            <person name="Almeida L.G."/>
            <person name="Vicente V.A."/>
            <person name="de Hoog S."/>
            <person name="Bocca A.L."/>
            <person name="de Almeida S.R."/>
            <person name="Vasconcelos A.T."/>
            <person name="Felipe M.S."/>
        </authorList>
    </citation>
    <scope>NUCLEOTIDE SEQUENCE [LARGE SCALE GENOMIC DNA]</scope>
    <source>
        <strain evidence="5">KSF</strain>
    </source>
</reference>
<dbReference type="InterPro" id="IPR004043">
    <property type="entry name" value="LCCL"/>
</dbReference>
<keyword evidence="5" id="KW-1185">Reference proteome</keyword>
<dbReference type="VEuPathDB" id="FungiDB:G647_03114"/>
<proteinExistence type="predicted"/>
<sequence length="654" mass="71861">MRNGAANLSPLPRPPQSNPQHSLRTSEHEDYPLGPMVADTALAAPSYEALLTSAGAGQYDEEEGADLVASSRGDQPLLSGRRISWRSGNRLQPSKSAFQAVLRWLNGPNPPRIYRIQSSEWLQAVCDRPLEKCCPSGGLKLCLLLLLYAIWAGMFILALPRSVAGSNDSGRPARLSCTSRLWSNSTNCGLDGADCRPFDHANFTFTCPAGCADVKILEPHYVGAQEVNYRSFVIGGPKDTGIPTTAVYRGDSFICPAAIHAGLVTNAKGGSGTLSRRGQQSDFPSISAHGVSSIGFPSNFPLSFSFGAPGPDTFSYSDSRWTYLCFSIILTSLLAIFITSPTTLFWSVFVGLFFHVAWISDPPYYHDYSDLISLAFRRFLPAAFVAHVIYKYCIHRTLYDLKAPIERTVLWLGGCWLGALNNVTFDRIPISRLTPHDLKQQPGAIAALLSIIGVLLVIAVGQAWCFRVEGRMPRYLLFYAIVAAFLVALILVPGTNLRIHHYILALILLPGTSLQTRPSLLYQGILIGLFINGIARWGFDSILQTPGQLLQDGELGSVLPQVHPPIVSGNRIRFTFEDVVASFDGISVLVNDVQRFVAFEPDDMSFNWTRLVDNEPEFFRFGYVNHLQLGGEWYADFTAPGQWLSNGTYVPGLD</sequence>
<dbReference type="VEuPathDB" id="FungiDB:CLCR_04668"/>
<dbReference type="InterPro" id="IPR036609">
    <property type="entry name" value="LCCL_sf"/>
</dbReference>
<dbReference type="Gene3D" id="2.170.130.20">
    <property type="entry name" value="LCCL-like domain"/>
    <property type="match status" value="1"/>
</dbReference>
<protein>
    <submittedName>
        <fullName evidence="4">LCCL domain protein</fullName>
    </submittedName>
</protein>
<organism evidence="4 5">
    <name type="scientific">Cladophialophora carrionii</name>
    <dbReference type="NCBI Taxonomy" id="86049"/>
    <lineage>
        <taxon>Eukaryota</taxon>
        <taxon>Fungi</taxon>
        <taxon>Dikarya</taxon>
        <taxon>Ascomycota</taxon>
        <taxon>Pezizomycotina</taxon>
        <taxon>Eurotiomycetes</taxon>
        <taxon>Chaetothyriomycetidae</taxon>
        <taxon>Chaetothyriales</taxon>
        <taxon>Herpotrichiellaceae</taxon>
        <taxon>Cladophialophora</taxon>
    </lineage>
</organism>
<evidence type="ECO:0000256" key="1">
    <source>
        <dbReference type="SAM" id="MobiDB-lite"/>
    </source>
</evidence>
<keyword evidence="2" id="KW-1133">Transmembrane helix</keyword>
<dbReference type="Proteomes" id="UP000094526">
    <property type="component" value="Unassembled WGS sequence"/>
</dbReference>
<feature type="transmembrane region" description="Helical" evidence="2">
    <location>
        <begin position="444"/>
        <end position="464"/>
    </location>
</feature>
<name>A0A1C1CJU4_9EURO</name>
<comment type="caution">
    <text evidence="4">The sequence shown here is derived from an EMBL/GenBank/DDBJ whole genome shotgun (WGS) entry which is preliminary data.</text>
</comment>
<dbReference type="PANTHER" id="PTHR31331:SF1">
    <property type="entry name" value="CYSTEINE RICH SECRETORY PROTEIN LCCL DOMAIN CONTAINING 2"/>
    <property type="match status" value="1"/>
</dbReference>
<dbReference type="OrthoDB" id="441660at2759"/>
<keyword evidence="2" id="KW-0812">Transmembrane</keyword>
<dbReference type="EMBL" id="LGRB01000011">
    <property type="protein sequence ID" value="OCT48793.1"/>
    <property type="molecule type" value="Genomic_DNA"/>
</dbReference>
<dbReference type="STRING" id="86049.A0A1C1CJU4"/>
<feature type="transmembrane region" description="Helical" evidence="2">
    <location>
        <begin position="321"/>
        <end position="354"/>
    </location>
</feature>
<dbReference type="Pfam" id="PF03815">
    <property type="entry name" value="LCCL"/>
    <property type="match status" value="1"/>
</dbReference>
<evidence type="ECO:0000313" key="4">
    <source>
        <dbReference type="EMBL" id="OCT48793.1"/>
    </source>
</evidence>
<dbReference type="InterPro" id="IPR051957">
    <property type="entry name" value="CRISP-LCCL_domain"/>
</dbReference>